<feature type="signal peptide" evidence="1">
    <location>
        <begin position="1"/>
        <end position="32"/>
    </location>
</feature>
<reference evidence="2 3" key="1">
    <citation type="submission" date="2021-01" db="EMBL/GenBank/DDBJ databases">
        <title>Whole genome shotgun sequence of Plantactinospora endophytica NBRC 110450.</title>
        <authorList>
            <person name="Komaki H."/>
            <person name="Tamura T."/>
        </authorList>
    </citation>
    <scope>NUCLEOTIDE SEQUENCE [LARGE SCALE GENOMIC DNA]</scope>
    <source>
        <strain evidence="2 3">NBRC 110450</strain>
    </source>
</reference>
<gene>
    <name evidence="2" type="ORF">Pen02_18960</name>
</gene>
<comment type="caution">
    <text evidence="2">The sequence shown here is derived from an EMBL/GenBank/DDBJ whole genome shotgun (WGS) entry which is preliminary data.</text>
</comment>
<dbReference type="EMBL" id="BONW01000007">
    <property type="protein sequence ID" value="GIG86960.1"/>
    <property type="molecule type" value="Genomic_DNA"/>
</dbReference>
<evidence type="ECO:0000313" key="2">
    <source>
        <dbReference type="EMBL" id="GIG86960.1"/>
    </source>
</evidence>
<keyword evidence="3" id="KW-1185">Reference proteome</keyword>
<name>A0ABQ4DWY5_9ACTN</name>
<protein>
    <recommendedName>
        <fullName evidence="4">Secreted protein</fullName>
    </recommendedName>
</protein>
<feature type="chain" id="PRO_5046618267" description="Secreted protein" evidence="1">
    <location>
        <begin position="33"/>
        <end position="144"/>
    </location>
</feature>
<evidence type="ECO:0008006" key="4">
    <source>
        <dbReference type="Google" id="ProtNLM"/>
    </source>
</evidence>
<proteinExistence type="predicted"/>
<keyword evidence="1" id="KW-0732">Signal</keyword>
<accession>A0ABQ4DWY5</accession>
<dbReference type="RefSeq" id="WP_203865561.1">
    <property type="nucleotide sequence ID" value="NZ_BONW01000007.1"/>
</dbReference>
<organism evidence="2 3">
    <name type="scientific">Plantactinospora endophytica</name>
    <dbReference type="NCBI Taxonomy" id="673535"/>
    <lineage>
        <taxon>Bacteria</taxon>
        <taxon>Bacillati</taxon>
        <taxon>Actinomycetota</taxon>
        <taxon>Actinomycetes</taxon>
        <taxon>Micromonosporales</taxon>
        <taxon>Micromonosporaceae</taxon>
        <taxon>Plantactinospora</taxon>
    </lineage>
</organism>
<dbReference type="Proteomes" id="UP000646749">
    <property type="component" value="Unassembled WGS sequence"/>
</dbReference>
<evidence type="ECO:0000256" key="1">
    <source>
        <dbReference type="SAM" id="SignalP"/>
    </source>
</evidence>
<evidence type="ECO:0000313" key="3">
    <source>
        <dbReference type="Proteomes" id="UP000646749"/>
    </source>
</evidence>
<sequence>MRGIKQTLATTAAVAITATGLAVTGTATPAQAAECRTHPLSGYVGMTREQSGTSGAVTATTWRTTAKCQDIQVRGVLGASGGRRARWYDVCVIFIDRTSACNYWSRIRLGHWTNVATNVRDGVSFKLRVRVPVGADIARGQMDF</sequence>